<sequence length="449" mass="48185">MRHPRPAEFKESDLHAALAEPELDSVRFLNEIMRRHPDAISFAPGAPHPTHLDRLDLHAHVETFRAHLRERHGHSATAANRLLMEYGPSRGIINDLVAGALRLDHGIDIPDEAVVVTVGAQEAMLLALRALFASADDLLAVVNPCYVGMTGAAHLLDIPLVPVADNDSDAGGMPDLDGLERACRAARAQGRRVRALYVAPDFSNPSGTLLDLATRRRLLRLADQEDFYLLEDLAYGFTADSAHELPTLKRIDESGRVLCVGTFAKICLPGARVGFVVADQPVRGADGAGRILADHLAALKGMVTVNTPPLSQAVIGGMLLTAGGSMAAIGRERAVTYRRNLALLLEALDQHVPAAPGPSPAVTWNRPAGGFFVRCRLPVRADAALLEECAAAHGVLWTPMSAFYVGPGGDREIRLSCSYLDADEIREGAARLARFFRTLSGPDPTPLPG</sequence>
<comment type="cofactor">
    <cofactor evidence="1">
        <name>pyridoxal 5'-phosphate</name>
        <dbReference type="ChEBI" id="CHEBI:597326"/>
    </cofactor>
</comment>
<dbReference type="CDD" id="cd00609">
    <property type="entry name" value="AAT_like"/>
    <property type="match status" value="1"/>
</dbReference>
<evidence type="ECO:0000256" key="3">
    <source>
        <dbReference type="ARBA" id="ARBA00022679"/>
    </source>
</evidence>
<gene>
    <name evidence="6" type="ORF">GCM10009863_00450</name>
</gene>
<evidence type="ECO:0000313" key="6">
    <source>
        <dbReference type="EMBL" id="GAA2591391.1"/>
    </source>
</evidence>
<dbReference type="InterPro" id="IPR015421">
    <property type="entry name" value="PyrdxlP-dep_Trfase_major"/>
</dbReference>
<dbReference type="InterPro" id="IPR015422">
    <property type="entry name" value="PyrdxlP-dep_Trfase_small"/>
</dbReference>
<dbReference type="Gene3D" id="3.40.640.10">
    <property type="entry name" value="Type I PLP-dependent aspartate aminotransferase-like (Major domain)"/>
    <property type="match status" value="1"/>
</dbReference>
<reference evidence="7" key="1">
    <citation type="journal article" date="2019" name="Int. J. Syst. Evol. Microbiol.">
        <title>The Global Catalogue of Microorganisms (GCM) 10K type strain sequencing project: providing services to taxonomists for standard genome sequencing and annotation.</title>
        <authorList>
            <consortium name="The Broad Institute Genomics Platform"/>
            <consortium name="The Broad Institute Genome Sequencing Center for Infectious Disease"/>
            <person name="Wu L."/>
            <person name="Ma J."/>
        </authorList>
    </citation>
    <scope>NUCLEOTIDE SEQUENCE [LARGE SCALE GENOMIC DNA]</scope>
    <source>
        <strain evidence="7">JCM 16373</strain>
    </source>
</reference>
<dbReference type="Proteomes" id="UP001501447">
    <property type="component" value="Unassembled WGS sequence"/>
</dbReference>
<dbReference type="InterPro" id="IPR015424">
    <property type="entry name" value="PyrdxlP-dep_Trfase"/>
</dbReference>
<keyword evidence="2 6" id="KW-0032">Aminotransferase</keyword>
<keyword evidence="3" id="KW-0808">Transferase</keyword>
<dbReference type="Pfam" id="PF00155">
    <property type="entry name" value="Aminotran_1_2"/>
    <property type="match status" value="1"/>
</dbReference>
<dbReference type="GO" id="GO:0008483">
    <property type="term" value="F:transaminase activity"/>
    <property type="evidence" value="ECO:0007669"/>
    <property type="project" value="UniProtKB-KW"/>
</dbReference>
<dbReference type="InterPro" id="IPR004839">
    <property type="entry name" value="Aminotransferase_I/II_large"/>
</dbReference>
<keyword evidence="7" id="KW-1185">Reference proteome</keyword>
<evidence type="ECO:0000256" key="4">
    <source>
        <dbReference type="ARBA" id="ARBA00022898"/>
    </source>
</evidence>
<accession>A0ABP6C246</accession>
<evidence type="ECO:0000313" key="7">
    <source>
        <dbReference type="Proteomes" id="UP001501447"/>
    </source>
</evidence>
<dbReference type="EMBL" id="BAAARJ010000001">
    <property type="protein sequence ID" value="GAA2591391.1"/>
    <property type="molecule type" value="Genomic_DNA"/>
</dbReference>
<organism evidence="6 7">
    <name type="scientific">Streptomyces axinellae</name>
    <dbReference type="NCBI Taxonomy" id="552788"/>
    <lineage>
        <taxon>Bacteria</taxon>
        <taxon>Bacillati</taxon>
        <taxon>Actinomycetota</taxon>
        <taxon>Actinomycetes</taxon>
        <taxon>Kitasatosporales</taxon>
        <taxon>Streptomycetaceae</taxon>
        <taxon>Streptomyces</taxon>
    </lineage>
</organism>
<feature type="domain" description="Aminotransferase class I/classII large" evidence="5">
    <location>
        <begin position="77"/>
        <end position="432"/>
    </location>
</feature>
<dbReference type="RefSeq" id="WP_344560866.1">
    <property type="nucleotide sequence ID" value="NZ_BAAARJ010000001.1"/>
</dbReference>
<evidence type="ECO:0000256" key="1">
    <source>
        <dbReference type="ARBA" id="ARBA00001933"/>
    </source>
</evidence>
<keyword evidence="4" id="KW-0663">Pyridoxal phosphate</keyword>
<dbReference type="InterPro" id="IPR050859">
    <property type="entry name" value="Class-I_PLP-dep_aminotransf"/>
</dbReference>
<evidence type="ECO:0000259" key="5">
    <source>
        <dbReference type="Pfam" id="PF00155"/>
    </source>
</evidence>
<dbReference type="SUPFAM" id="SSF53383">
    <property type="entry name" value="PLP-dependent transferases"/>
    <property type="match status" value="1"/>
</dbReference>
<dbReference type="PANTHER" id="PTHR42790">
    <property type="entry name" value="AMINOTRANSFERASE"/>
    <property type="match status" value="1"/>
</dbReference>
<dbReference type="Gene3D" id="3.90.1150.10">
    <property type="entry name" value="Aspartate Aminotransferase, domain 1"/>
    <property type="match status" value="1"/>
</dbReference>
<protein>
    <submittedName>
        <fullName evidence="6">PLP-dependent aminotransferase family protein</fullName>
    </submittedName>
</protein>
<comment type="caution">
    <text evidence="6">The sequence shown here is derived from an EMBL/GenBank/DDBJ whole genome shotgun (WGS) entry which is preliminary data.</text>
</comment>
<proteinExistence type="predicted"/>
<dbReference type="PANTHER" id="PTHR42790:SF19">
    <property type="entry name" value="KYNURENINE_ALPHA-AMINOADIPATE AMINOTRANSFERASE, MITOCHONDRIAL"/>
    <property type="match status" value="1"/>
</dbReference>
<evidence type="ECO:0000256" key="2">
    <source>
        <dbReference type="ARBA" id="ARBA00022576"/>
    </source>
</evidence>
<name>A0ABP6C246_9ACTN</name>